<feature type="compositionally biased region" description="Basic and acidic residues" evidence="2">
    <location>
        <begin position="275"/>
        <end position="289"/>
    </location>
</feature>
<feature type="compositionally biased region" description="Polar residues" evidence="2">
    <location>
        <begin position="181"/>
        <end position="195"/>
    </location>
</feature>
<feature type="region of interest" description="Disordered" evidence="2">
    <location>
        <begin position="568"/>
        <end position="592"/>
    </location>
</feature>
<feature type="compositionally biased region" description="Low complexity" evidence="2">
    <location>
        <begin position="386"/>
        <end position="397"/>
    </location>
</feature>
<feature type="compositionally biased region" description="Basic and acidic residues" evidence="2">
    <location>
        <begin position="196"/>
        <end position="205"/>
    </location>
</feature>
<dbReference type="RefSeq" id="XP_051862205.1">
    <property type="nucleotide sequence ID" value="XM_052006245.1"/>
</dbReference>
<name>A0A9C6SUN9_DROAB</name>
<feature type="coiled-coil region" evidence="1">
    <location>
        <begin position="641"/>
        <end position="668"/>
    </location>
</feature>
<keyword evidence="3" id="KW-1185">Reference proteome</keyword>
<accession>A0A9C6SUN9</accession>
<feature type="region of interest" description="Disordered" evidence="2">
    <location>
        <begin position="699"/>
        <end position="720"/>
    </location>
</feature>
<gene>
    <name evidence="4" type="primary">LOC117577695</name>
</gene>
<keyword evidence="1" id="KW-0175">Coiled coil</keyword>
<feature type="region of interest" description="Disordered" evidence="2">
    <location>
        <begin position="384"/>
        <end position="451"/>
    </location>
</feature>
<feature type="compositionally biased region" description="Low complexity" evidence="2">
    <location>
        <begin position="974"/>
        <end position="989"/>
    </location>
</feature>
<dbReference type="GeneID" id="117577695"/>
<proteinExistence type="predicted"/>
<evidence type="ECO:0000256" key="2">
    <source>
        <dbReference type="SAM" id="MobiDB-lite"/>
    </source>
</evidence>
<dbReference type="Proteomes" id="UP000515160">
    <property type="component" value="Chromosome X"/>
</dbReference>
<feature type="compositionally biased region" description="Low complexity" evidence="2">
    <location>
        <begin position="221"/>
        <end position="230"/>
    </location>
</feature>
<feature type="compositionally biased region" description="Low complexity" evidence="2">
    <location>
        <begin position="850"/>
        <end position="870"/>
    </location>
</feature>
<feature type="region of interest" description="Disordered" evidence="2">
    <location>
        <begin position="957"/>
        <end position="989"/>
    </location>
</feature>
<evidence type="ECO:0000256" key="1">
    <source>
        <dbReference type="SAM" id="Coils"/>
    </source>
</evidence>
<organism evidence="3 4">
    <name type="scientific">Drosophila albomicans</name>
    <name type="common">Fruit fly</name>
    <dbReference type="NCBI Taxonomy" id="7291"/>
    <lineage>
        <taxon>Eukaryota</taxon>
        <taxon>Metazoa</taxon>
        <taxon>Ecdysozoa</taxon>
        <taxon>Arthropoda</taxon>
        <taxon>Hexapoda</taxon>
        <taxon>Insecta</taxon>
        <taxon>Pterygota</taxon>
        <taxon>Neoptera</taxon>
        <taxon>Endopterygota</taxon>
        <taxon>Diptera</taxon>
        <taxon>Brachycera</taxon>
        <taxon>Muscomorpha</taxon>
        <taxon>Ephydroidea</taxon>
        <taxon>Drosophilidae</taxon>
        <taxon>Drosophila</taxon>
    </lineage>
</organism>
<sequence length="989" mass="111033">MKYLTKRQRKRKKVQLLNRIGQTYYKATETTKIRTTTTLTTTTEYEIAVNDDNSSNMAVIDVCDNNNNNIKLDIETKIKKVFLQVSKLVCNTKIIAKGGSKQHHQQQQKQQHKGTTTKTCETKVLPKLNYNSTDKRRFFLGCNTFHIPIDRDLKCYYHRNVPLTLANFMDLDRLDECPGPDSTTAKGEAGTTSTPEKSKATDHSFGDQQAIIVTTADPPMSSSSGTSTYSIPDSRDSHTDSQDSQEDSCNGSLTDCSPLSQDSVTTDSQEASGASREDIREQSDNIHDSQEIQDIENKRHIRDIQSIQTIEPNNIATLESSVVPTSVNELLIQFAINTPYPELARLTLAMLQNTAFGALATGTPSTVGNIPSYEFWPHPYQLNDDTTATPTTTTSTPELDALPSCSLRPIGYETKCKTEQPPPQQLQQQPEQSQSTQDQQQEDEDSWRTSAGSMWQPWLHEQQSPEYDPNPNSIVDSIKCILQRYKQLEEHNDNWAHWGNNQNGSIWSVAEPQLQQQQLQLQQQQQSTDPSWDQRSQTVMAASQLYGSNTLPNYEQHMPIATAIVPSTSTAAAQPDSSNSNQPFGRNSNNCNAARYNHNRNFVNYNARVGGNRMLYQQQQQFPLQQQQQQQQQIQQQQSQQQHGQQQLQQQQQSLQQQQQQQTAQQQAQQQHVRYNYSTSNNSNQQQQQLQLQQQQPLQQQTLQQQPTLPHQQQQLTQLSSPQQPWQLYQQFRQARPRPNFYPSRFYKGNNGHSGNVARKYCRYCCFNGRYASNMLHASNCSYYGGNTNNYANSNNNNVANMDVAMLNMSQEDLDAAQMYAIHGEQFFEMPMGRRYQGTSYPQPTPMTMSPAAAGGATGAPPGLGSSTLAPPAPSPTPSDMYHSNGQYISGWQTTPMSMYSVQLATAISPTSTSTQSLAAATSSSSSLSAGLTGLQQQQQQQQQSQVTAPACTDANLYTANFPPLPAPNQKRQNYNNHNTNSNHHNQKD</sequence>
<feature type="compositionally biased region" description="Low complexity" evidence="2">
    <location>
        <begin position="425"/>
        <end position="439"/>
    </location>
</feature>
<feature type="region of interest" description="Disordered" evidence="2">
    <location>
        <begin position="838"/>
        <end position="884"/>
    </location>
</feature>
<dbReference type="OrthoDB" id="7873092at2759"/>
<feature type="region of interest" description="Disordered" evidence="2">
    <location>
        <begin position="179"/>
        <end position="289"/>
    </location>
</feature>
<evidence type="ECO:0000313" key="4">
    <source>
        <dbReference type="RefSeq" id="XP_051862205.1"/>
    </source>
</evidence>
<reference evidence="4" key="1">
    <citation type="submission" date="2025-08" db="UniProtKB">
        <authorList>
            <consortium name="RefSeq"/>
        </authorList>
    </citation>
    <scope>IDENTIFICATION</scope>
    <source>
        <strain evidence="4">15112-1751.03</strain>
        <tissue evidence="4">Whole Adult</tissue>
    </source>
</reference>
<evidence type="ECO:0000313" key="3">
    <source>
        <dbReference type="Proteomes" id="UP000515160"/>
    </source>
</evidence>
<protein>
    <submittedName>
        <fullName evidence="4">Uncharacterized protein LOC117577695 isoform X1</fullName>
    </submittedName>
</protein>
<feature type="compositionally biased region" description="Polar residues" evidence="2">
    <location>
        <begin position="838"/>
        <end position="848"/>
    </location>
</feature>
<feature type="compositionally biased region" description="Polar residues" evidence="2">
    <location>
        <begin position="247"/>
        <end position="272"/>
    </location>
</feature>
<dbReference type="AlphaFoldDB" id="A0A9C6SUN9"/>